<dbReference type="EMBL" id="JAQIZT010000014">
    <property type="protein sequence ID" value="KAJ6971639.1"/>
    <property type="molecule type" value="Genomic_DNA"/>
</dbReference>
<name>A0AAD6LS39_9ROSI</name>
<dbReference type="AlphaFoldDB" id="A0AAD6LS39"/>
<proteinExistence type="predicted"/>
<evidence type="ECO:0000313" key="2">
    <source>
        <dbReference type="Proteomes" id="UP001164929"/>
    </source>
</evidence>
<accession>A0AAD6LS39</accession>
<sequence length="50" mass="5744">MLYHFVFNSLYVSKAVEVGNNFVVHQADQVMAEKAKTLQDRIVISLNIDF</sequence>
<organism evidence="1 2">
    <name type="scientific">Populus alba x Populus x berolinensis</name>
    <dbReference type="NCBI Taxonomy" id="444605"/>
    <lineage>
        <taxon>Eukaryota</taxon>
        <taxon>Viridiplantae</taxon>
        <taxon>Streptophyta</taxon>
        <taxon>Embryophyta</taxon>
        <taxon>Tracheophyta</taxon>
        <taxon>Spermatophyta</taxon>
        <taxon>Magnoliopsida</taxon>
        <taxon>eudicotyledons</taxon>
        <taxon>Gunneridae</taxon>
        <taxon>Pentapetalae</taxon>
        <taxon>rosids</taxon>
        <taxon>fabids</taxon>
        <taxon>Malpighiales</taxon>
        <taxon>Salicaceae</taxon>
        <taxon>Saliceae</taxon>
        <taxon>Populus</taxon>
    </lineage>
</organism>
<keyword evidence="2" id="KW-1185">Reference proteome</keyword>
<evidence type="ECO:0000313" key="1">
    <source>
        <dbReference type="EMBL" id="KAJ6971639.1"/>
    </source>
</evidence>
<comment type="caution">
    <text evidence="1">The sequence shown here is derived from an EMBL/GenBank/DDBJ whole genome shotgun (WGS) entry which is preliminary data.</text>
</comment>
<gene>
    <name evidence="1" type="ORF">NC653_032228</name>
</gene>
<dbReference type="Proteomes" id="UP001164929">
    <property type="component" value="Chromosome 14"/>
</dbReference>
<protein>
    <submittedName>
        <fullName evidence="1">Uncharacterized protein</fullName>
    </submittedName>
</protein>
<reference evidence="1" key="1">
    <citation type="journal article" date="2023" name="Mol. Ecol. Resour.">
        <title>Chromosome-level genome assembly of a triploid poplar Populus alba 'Berolinensis'.</title>
        <authorList>
            <person name="Chen S."/>
            <person name="Yu Y."/>
            <person name="Wang X."/>
            <person name="Wang S."/>
            <person name="Zhang T."/>
            <person name="Zhou Y."/>
            <person name="He R."/>
            <person name="Meng N."/>
            <person name="Wang Y."/>
            <person name="Liu W."/>
            <person name="Liu Z."/>
            <person name="Liu J."/>
            <person name="Guo Q."/>
            <person name="Huang H."/>
            <person name="Sederoff R.R."/>
            <person name="Wang G."/>
            <person name="Qu G."/>
            <person name="Chen S."/>
        </authorList>
    </citation>
    <scope>NUCLEOTIDE SEQUENCE</scope>
    <source>
        <strain evidence="1">SC-2020</strain>
    </source>
</reference>